<sequence>MSDVVTIPYYSNRGTIHYTPSNPILDNEQLARLPSPPCRPRPRRPHSVHITRLPAGFIPFDLRPLPSPAEAKKDSRFRIELKKLASRESAKRVLGAVFHPSFFSNSDPTTTSSASSSAASSTRSASPETFSSTRSASFSATAAERPSLLERRIASRTNLGVSDAAMTRPVDHGLGGWNANTSPLMPPKNGFEKEKPICSGNGVSCYIWLAEPVIYLAGLDHDGTTRDSSSNTSAILRGKLQLVVTKSAKIKSVTLKFTGKARTEWAEGIPPERTQTYEESSLRNEHLPFFNAAFEGSETGYGTLCNYSFRDKGPSSSVTNLSSTTDLSLPNSHLSGFSLPLVGHPTRSNRSSISTVTPKEQKRLSLQSNHSRSFQKGDSPFGPTPQQKGFKTFHPGVYEYSFELPIDNNSPETIDLPMARVRWQLEATVERAGTFKPNLQGSKDIPVIRSPSEDSLELVEPISISRRWEDQLQYEIMISGKSFPIGSKIPIAFKLTPLAKVQVHKIKVYVSENVEYFTNNKKVTRKEMTRKLLLIEKVAGKPLSKEYAGSDITMIEGGEAPPEVRAARRERVAATRERIARARNEEPVPLPEQTENLLGDIDLGEEAYFVQTEMEMNVQLPTCEMMAKSPPKVLHPDCTWKCASVHHWIKIIMRISRLDHDDPTGKKRRHFEISIDSPFTILSCRATPGNLALPEYSGRNANAQEQQRTCGCPNAAPRNGSPRLSPVAPDPTLDNMPANSTNSVPGLARPPQAHLNNNAAVQRPIHLLRQPSFNPPPFDAEEPPPPIPTPPPMYDSVFTPSTDALQDYFTRYDISPPTLEPRTNVICRYNHEYEDIDDEDDRAFSRGRVNVPHPRTPGGRIARSMDIEREFMLNSSFDALRLATIRSSESGTAI</sequence>
<gene>
    <name evidence="3" type="ORF">LHYA1_G003888</name>
</gene>
<name>A0A8H8R510_9HELO</name>
<dbReference type="EMBL" id="QGMH01000045">
    <property type="protein sequence ID" value="TVY27615.1"/>
    <property type="molecule type" value="Genomic_DNA"/>
</dbReference>
<dbReference type="RefSeq" id="XP_031006403.1">
    <property type="nucleotide sequence ID" value="XM_031148854.1"/>
</dbReference>
<feature type="region of interest" description="Disordered" evidence="1">
    <location>
        <begin position="340"/>
        <end position="388"/>
    </location>
</feature>
<dbReference type="InterPro" id="IPR050357">
    <property type="entry name" value="Arrestin_domain-protein"/>
</dbReference>
<dbReference type="InterPro" id="IPR011022">
    <property type="entry name" value="Arrestin_C-like"/>
</dbReference>
<keyword evidence="4" id="KW-1185">Reference proteome</keyword>
<dbReference type="InterPro" id="IPR014752">
    <property type="entry name" value="Arrestin-like_C"/>
</dbReference>
<evidence type="ECO:0000313" key="3">
    <source>
        <dbReference type="EMBL" id="TVY27615.1"/>
    </source>
</evidence>
<comment type="caution">
    <text evidence="3">The sequence shown here is derived from an EMBL/GenBank/DDBJ whole genome shotgun (WGS) entry which is preliminary data.</text>
</comment>
<reference evidence="3 4" key="1">
    <citation type="submission" date="2018-05" db="EMBL/GenBank/DDBJ databases">
        <title>Genome sequencing and assembly of the regulated plant pathogen Lachnellula willkommii and related sister species for the development of diagnostic species identification markers.</title>
        <authorList>
            <person name="Giroux E."/>
            <person name="Bilodeau G."/>
        </authorList>
    </citation>
    <scope>NUCLEOTIDE SEQUENCE [LARGE SCALE GENOMIC DNA]</scope>
    <source>
        <strain evidence="3 4">CBS 185.66</strain>
    </source>
</reference>
<evidence type="ECO:0000313" key="4">
    <source>
        <dbReference type="Proteomes" id="UP000431533"/>
    </source>
</evidence>
<dbReference type="Pfam" id="PF02752">
    <property type="entry name" value="Arrestin_C"/>
    <property type="match status" value="1"/>
</dbReference>
<dbReference type="OrthoDB" id="2238745at2759"/>
<accession>A0A8H8R510</accession>
<evidence type="ECO:0000259" key="2">
    <source>
        <dbReference type="SMART" id="SM01017"/>
    </source>
</evidence>
<dbReference type="Gene3D" id="2.60.40.640">
    <property type="match status" value="1"/>
</dbReference>
<feature type="compositionally biased region" description="Polar residues" evidence="1">
    <location>
        <begin position="700"/>
        <end position="709"/>
    </location>
</feature>
<dbReference type="SMART" id="SM01017">
    <property type="entry name" value="Arrestin_C"/>
    <property type="match status" value="1"/>
</dbReference>
<feature type="region of interest" description="Disordered" evidence="1">
    <location>
        <begin position="105"/>
        <end position="138"/>
    </location>
</feature>
<feature type="compositionally biased region" description="Low complexity" evidence="1">
    <location>
        <begin position="109"/>
        <end position="138"/>
    </location>
</feature>
<dbReference type="GO" id="GO:0030674">
    <property type="term" value="F:protein-macromolecule adaptor activity"/>
    <property type="evidence" value="ECO:0007669"/>
    <property type="project" value="TreeGrafter"/>
</dbReference>
<dbReference type="AlphaFoldDB" id="A0A8H8R510"/>
<protein>
    <submittedName>
        <fullName evidence="3">Putative arrestin-related trafficking adapter</fullName>
    </submittedName>
</protein>
<dbReference type="GO" id="GO:0031625">
    <property type="term" value="F:ubiquitin protein ligase binding"/>
    <property type="evidence" value="ECO:0007669"/>
    <property type="project" value="TreeGrafter"/>
</dbReference>
<dbReference type="GO" id="GO:0070086">
    <property type="term" value="P:ubiquitin-dependent endocytosis"/>
    <property type="evidence" value="ECO:0007669"/>
    <property type="project" value="TreeGrafter"/>
</dbReference>
<dbReference type="PANTHER" id="PTHR11188:SF174">
    <property type="entry name" value="ARRESTIN-RELATED TRAFFICKING ADAPTER 10-RELATED"/>
    <property type="match status" value="1"/>
</dbReference>
<dbReference type="GeneID" id="41984086"/>
<evidence type="ECO:0000256" key="1">
    <source>
        <dbReference type="SAM" id="MobiDB-lite"/>
    </source>
</evidence>
<proteinExistence type="predicted"/>
<dbReference type="Proteomes" id="UP000431533">
    <property type="component" value="Unassembled WGS sequence"/>
</dbReference>
<feature type="compositionally biased region" description="Polar residues" evidence="1">
    <location>
        <begin position="346"/>
        <end position="376"/>
    </location>
</feature>
<organism evidence="3 4">
    <name type="scientific">Lachnellula hyalina</name>
    <dbReference type="NCBI Taxonomy" id="1316788"/>
    <lineage>
        <taxon>Eukaryota</taxon>
        <taxon>Fungi</taxon>
        <taxon>Dikarya</taxon>
        <taxon>Ascomycota</taxon>
        <taxon>Pezizomycotina</taxon>
        <taxon>Leotiomycetes</taxon>
        <taxon>Helotiales</taxon>
        <taxon>Lachnaceae</taxon>
        <taxon>Lachnellula</taxon>
    </lineage>
</organism>
<dbReference type="PANTHER" id="PTHR11188">
    <property type="entry name" value="ARRESTIN DOMAIN CONTAINING PROTEIN"/>
    <property type="match status" value="1"/>
</dbReference>
<dbReference type="GO" id="GO:0005829">
    <property type="term" value="C:cytosol"/>
    <property type="evidence" value="ECO:0007669"/>
    <property type="project" value="TreeGrafter"/>
</dbReference>
<feature type="domain" description="Arrestin C-terminal-like" evidence="2">
    <location>
        <begin position="468"/>
        <end position="686"/>
    </location>
</feature>
<feature type="region of interest" description="Disordered" evidence="1">
    <location>
        <begin position="700"/>
        <end position="744"/>
    </location>
</feature>